<sequence length="130" mass="14585">MQRLLLPNLIHRKRVRQIVVRPCKTARLGGAWLRAPALVPAAGVVIPQPGRPDIGLGRGSHEDEQRGREGGGERERVEEENEGEEEEEEEEDSNDDNNFLYMNSSSTLSFLSLDLRDVPPLCGRDKNNNN</sequence>
<evidence type="ECO:0000313" key="2">
    <source>
        <dbReference type="EMBL" id="MPC07803.1"/>
    </source>
</evidence>
<reference evidence="2 3" key="1">
    <citation type="submission" date="2019-05" db="EMBL/GenBank/DDBJ databases">
        <title>Another draft genome of Portunus trituberculatus and its Hox gene families provides insights of decapod evolution.</title>
        <authorList>
            <person name="Jeong J.-H."/>
            <person name="Song I."/>
            <person name="Kim S."/>
            <person name="Choi T."/>
            <person name="Kim D."/>
            <person name="Ryu S."/>
            <person name="Kim W."/>
        </authorList>
    </citation>
    <scope>NUCLEOTIDE SEQUENCE [LARGE SCALE GENOMIC DNA]</scope>
    <source>
        <tissue evidence="2">Muscle</tissue>
    </source>
</reference>
<feature type="compositionally biased region" description="Basic and acidic residues" evidence="1">
    <location>
        <begin position="59"/>
        <end position="77"/>
    </location>
</feature>
<protein>
    <submittedName>
        <fullName evidence="2">Uncharacterized protein</fullName>
    </submittedName>
</protein>
<proteinExistence type="predicted"/>
<dbReference type="Proteomes" id="UP000324222">
    <property type="component" value="Unassembled WGS sequence"/>
</dbReference>
<evidence type="ECO:0000256" key="1">
    <source>
        <dbReference type="SAM" id="MobiDB-lite"/>
    </source>
</evidence>
<keyword evidence="3" id="KW-1185">Reference proteome</keyword>
<feature type="compositionally biased region" description="Acidic residues" evidence="1">
    <location>
        <begin position="78"/>
        <end position="95"/>
    </location>
</feature>
<name>A0A5B7CJK8_PORTR</name>
<gene>
    <name evidence="2" type="ORF">E2C01_000370</name>
</gene>
<evidence type="ECO:0000313" key="3">
    <source>
        <dbReference type="Proteomes" id="UP000324222"/>
    </source>
</evidence>
<comment type="caution">
    <text evidence="2">The sequence shown here is derived from an EMBL/GenBank/DDBJ whole genome shotgun (WGS) entry which is preliminary data.</text>
</comment>
<organism evidence="2 3">
    <name type="scientific">Portunus trituberculatus</name>
    <name type="common">Swimming crab</name>
    <name type="synonym">Neptunus trituberculatus</name>
    <dbReference type="NCBI Taxonomy" id="210409"/>
    <lineage>
        <taxon>Eukaryota</taxon>
        <taxon>Metazoa</taxon>
        <taxon>Ecdysozoa</taxon>
        <taxon>Arthropoda</taxon>
        <taxon>Crustacea</taxon>
        <taxon>Multicrustacea</taxon>
        <taxon>Malacostraca</taxon>
        <taxon>Eumalacostraca</taxon>
        <taxon>Eucarida</taxon>
        <taxon>Decapoda</taxon>
        <taxon>Pleocyemata</taxon>
        <taxon>Brachyura</taxon>
        <taxon>Eubrachyura</taxon>
        <taxon>Portunoidea</taxon>
        <taxon>Portunidae</taxon>
        <taxon>Portuninae</taxon>
        <taxon>Portunus</taxon>
    </lineage>
</organism>
<dbReference type="AlphaFoldDB" id="A0A5B7CJK8"/>
<accession>A0A5B7CJK8</accession>
<feature type="region of interest" description="Disordered" evidence="1">
    <location>
        <begin position="44"/>
        <end position="102"/>
    </location>
</feature>
<dbReference type="EMBL" id="VSRR010000009">
    <property type="protein sequence ID" value="MPC07803.1"/>
    <property type="molecule type" value="Genomic_DNA"/>
</dbReference>